<comment type="caution">
    <text evidence="2">The sequence shown here is derived from an EMBL/GenBank/DDBJ whole genome shotgun (WGS) entry which is preliminary data.</text>
</comment>
<feature type="compositionally biased region" description="Low complexity" evidence="1">
    <location>
        <begin position="1"/>
        <end position="10"/>
    </location>
</feature>
<protein>
    <submittedName>
        <fullName evidence="2">Uncharacterized protein</fullName>
    </submittedName>
</protein>
<evidence type="ECO:0000313" key="3">
    <source>
        <dbReference type="Proteomes" id="UP000593565"/>
    </source>
</evidence>
<accession>A0A7J6B584</accession>
<keyword evidence="3" id="KW-1185">Reference proteome</keyword>
<evidence type="ECO:0000256" key="1">
    <source>
        <dbReference type="SAM" id="MobiDB-lite"/>
    </source>
</evidence>
<proteinExistence type="predicted"/>
<name>A0A7J6B584_AMEME</name>
<dbReference type="Proteomes" id="UP000593565">
    <property type="component" value="Unassembled WGS sequence"/>
</dbReference>
<dbReference type="EMBL" id="JAAGNN010000004">
    <property type="protein sequence ID" value="KAF4090274.1"/>
    <property type="molecule type" value="Genomic_DNA"/>
</dbReference>
<reference evidence="2 3" key="1">
    <citation type="submission" date="2020-02" db="EMBL/GenBank/DDBJ databases">
        <title>A chromosome-scale genome assembly of the black bullhead catfish (Ameiurus melas).</title>
        <authorList>
            <person name="Wen M."/>
            <person name="Zham M."/>
            <person name="Cabau C."/>
            <person name="Klopp C."/>
            <person name="Donnadieu C."/>
            <person name="Roques C."/>
            <person name="Bouchez O."/>
            <person name="Lampietro C."/>
            <person name="Jouanno E."/>
            <person name="Herpin A."/>
            <person name="Louis A."/>
            <person name="Berthelot C."/>
            <person name="Parey E."/>
            <person name="Roest-Crollius H."/>
            <person name="Braasch I."/>
            <person name="Postlethwait J."/>
            <person name="Robinson-Rechavi M."/>
            <person name="Echchiki A."/>
            <person name="Begum T."/>
            <person name="Montfort J."/>
            <person name="Schartl M."/>
            <person name="Bobe J."/>
            <person name="Guiguen Y."/>
        </authorList>
    </citation>
    <scope>NUCLEOTIDE SEQUENCE [LARGE SCALE GENOMIC DNA]</scope>
    <source>
        <strain evidence="2">M_S1</strain>
        <tissue evidence="2">Blood</tissue>
    </source>
</reference>
<evidence type="ECO:0000313" key="2">
    <source>
        <dbReference type="EMBL" id="KAF4090274.1"/>
    </source>
</evidence>
<sequence length="53" mass="6240">MQQKQHQPQPNHRHHQHHQQTTPTTPNWCPTLDMIVSSSQSFLLLIMEALQND</sequence>
<gene>
    <name evidence="2" type="ORF">AMELA_G00050030</name>
</gene>
<dbReference type="AlphaFoldDB" id="A0A7J6B584"/>
<feature type="region of interest" description="Disordered" evidence="1">
    <location>
        <begin position="1"/>
        <end position="27"/>
    </location>
</feature>
<organism evidence="2 3">
    <name type="scientific">Ameiurus melas</name>
    <name type="common">Black bullhead</name>
    <name type="synonym">Silurus melas</name>
    <dbReference type="NCBI Taxonomy" id="219545"/>
    <lineage>
        <taxon>Eukaryota</taxon>
        <taxon>Metazoa</taxon>
        <taxon>Chordata</taxon>
        <taxon>Craniata</taxon>
        <taxon>Vertebrata</taxon>
        <taxon>Euteleostomi</taxon>
        <taxon>Actinopterygii</taxon>
        <taxon>Neopterygii</taxon>
        <taxon>Teleostei</taxon>
        <taxon>Ostariophysi</taxon>
        <taxon>Siluriformes</taxon>
        <taxon>Ictaluridae</taxon>
        <taxon>Ameiurus</taxon>
    </lineage>
</organism>